<evidence type="ECO:0000256" key="4">
    <source>
        <dbReference type="ARBA" id="ARBA00022692"/>
    </source>
</evidence>
<feature type="active site" evidence="8">
    <location>
        <position position="447"/>
    </location>
</feature>
<evidence type="ECO:0008006" key="13">
    <source>
        <dbReference type="Google" id="ProtNLM"/>
    </source>
</evidence>
<keyword evidence="4 10" id="KW-0812">Transmembrane</keyword>
<evidence type="ECO:0000256" key="1">
    <source>
        <dbReference type="ARBA" id="ARBA00004308"/>
    </source>
</evidence>
<reference evidence="11" key="1">
    <citation type="submission" date="2020-03" db="EMBL/GenBank/DDBJ databases">
        <title>A high-quality chromosome-level genome assembly of a woody plant with both climbing and erect habits, Rhamnella rubrinervis.</title>
        <authorList>
            <person name="Lu Z."/>
            <person name="Yang Y."/>
            <person name="Zhu X."/>
            <person name="Sun Y."/>
        </authorList>
    </citation>
    <scope>NUCLEOTIDE SEQUENCE</scope>
    <source>
        <strain evidence="11">BYM</strain>
        <tissue evidence="11">Leaf</tissue>
    </source>
</reference>
<dbReference type="GO" id="GO:0030244">
    <property type="term" value="P:cellulose biosynthetic process"/>
    <property type="evidence" value="ECO:0007669"/>
    <property type="project" value="InterPro"/>
</dbReference>
<evidence type="ECO:0000256" key="7">
    <source>
        <dbReference type="ARBA" id="ARBA00023316"/>
    </source>
</evidence>
<evidence type="ECO:0000256" key="5">
    <source>
        <dbReference type="ARBA" id="ARBA00022989"/>
    </source>
</evidence>
<dbReference type="OrthoDB" id="72851at2759"/>
<accession>A0A8K0HAH3</accession>
<evidence type="ECO:0000256" key="6">
    <source>
        <dbReference type="ARBA" id="ARBA00023136"/>
    </source>
</evidence>
<keyword evidence="3" id="KW-0808">Transferase</keyword>
<feature type="transmembrane region" description="Helical" evidence="10">
    <location>
        <begin position="54"/>
        <end position="75"/>
    </location>
</feature>
<dbReference type="GO" id="GO:0071555">
    <property type="term" value="P:cell wall organization"/>
    <property type="evidence" value="ECO:0007669"/>
    <property type="project" value="UniProtKB-KW"/>
</dbReference>
<keyword evidence="12" id="KW-1185">Reference proteome</keyword>
<dbReference type="GO" id="GO:0012505">
    <property type="term" value="C:endomembrane system"/>
    <property type="evidence" value="ECO:0007669"/>
    <property type="project" value="UniProtKB-SubCell"/>
</dbReference>
<feature type="transmembrane region" description="Helical" evidence="10">
    <location>
        <begin position="593"/>
        <end position="610"/>
    </location>
</feature>
<feature type="active site" evidence="8">
    <location>
        <position position="147"/>
    </location>
</feature>
<dbReference type="AlphaFoldDB" id="A0A8K0HAH3"/>
<dbReference type="EMBL" id="VOIH02000004">
    <property type="protein sequence ID" value="KAF3448735.1"/>
    <property type="molecule type" value="Genomic_DNA"/>
</dbReference>
<feature type="transmembrane region" description="Helical" evidence="10">
    <location>
        <begin position="713"/>
        <end position="731"/>
    </location>
</feature>
<dbReference type="GO" id="GO:0016020">
    <property type="term" value="C:membrane"/>
    <property type="evidence" value="ECO:0007669"/>
    <property type="project" value="InterPro"/>
</dbReference>
<dbReference type="Proteomes" id="UP000796880">
    <property type="component" value="Unassembled WGS sequence"/>
</dbReference>
<dbReference type="GO" id="GO:0016760">
    <property type="term" value="F:cellulose synthase (UDP-forming) activity"/>
    <property type="evidence" value="ECO:0007669"/>
    <property type="project" value="InterPro"/>
</dbReference>
<name>A0A8K0HAH3_9ROSA</name>
<evidence type="ECO:0000256" key="3">
    <source>
        <dbReference type="ARBA" id="ARBA00022679"/>
    </source>
</evidence>
<comment type="subcellular location">
    <subcellularLocation>
        <location evidence="1">Endomembrane system</location>
    </subcellularLocation>
</comment>
<proteinExistence type="predicted"/>
<keyword evidence="7" id="KW-0961">Cell wall biogenesis/degradation</keyword>
<dbReference type="PANTHER" id="PTHR13301">
    <property type="entry name" value="X-BOX TRANSCRIPTION FACTOR-RELATED"/>
    <property type="match status" value="1"/>
</dbReference>
<feature type="binding site" evidence="9">
    <location>
        <position position="147"/>
    </location>
    <ligand>
        <name>UDP-alpha-D-glucose</name>
        <dbReference type="ChEBI" id="CHEBI:58885"/>
    </ligand>
</feature>
<feature type="transmembrane region" description="Helical" evidence="10">
    <location>
        <begin position="519"/>
        <end position="538"/>
    </location>
</feature>
<dbReference type="InterPro" id="IPR005150">
    <property type="entry name" value="Cellulose_synth"/>
</dbReference>
<dbReference type="Pfam" id="PF03552">
    <property type="entry name" value="Cellulose_synt"/>
    <property type="match status" value="2"/>
</dbReference>
<sequence>MELGSHAGSTTLLHMLHVSRHASGNRVFAVVYLTAIVALLHHHARSLLLHSTNFASFFVSVCLLISDLVLAFLWITTESFRMRPVHRNEFPKNIEKVLSKSEFPALDVFICTADLHKEPPMSVVNTALSVMAYDYPTEKVSVYVSDDGGSALTLFAFMEAAKFASHWLPFCRENNIVERSPDAYFPAATGTHCSISETQNLKTMYESLKVKVENAVERGKVGDENITLESQRQAFAKWTHEFTRREHPCVIQVILDKSRDKDTSGHVMPNLIYVSREKSRTSIHHFKAASSIGYHDQCTSSPDLRLRHVLQRSSNTNSSSLLLLDPQLQRKLGYIQFPQRFHGINKNDIYACEFKHLFFINPVGMDGLQGTSYVGTGCFFSRRAFFGGPSALVPPELPQLGPYTIVNKPIQSPEVLELAHRVAGCNYEDHTQWGFKIGVRYGSLVEDYFTGYCLQSEGWRSIFCNPERAAFYGDAPISLVDALSQTKRWAIGLLEVAFSKYCPVTYGTRAMGFLMGLSYAHYAFWPFWSIPITIYAFLPQIALLNGLTIFPKVSEPYFILYVFLFIGAYGQDLLDFVVAGGTVQRWWSDQRMWLIRGLSCFFFGSIEYFVKSLGIWSHGFNVTSKVVDEEQSKRYKQGVFEFGVQSPMFVPLTMAALTNLAAFVWGILMVLRGSNLEGLFVQMFIAGFGVLNCRPVYRGLLVRTDKGGIPTKTTWLSIFLVFALVGSSNLFF</sequence>
<protein>
    <recommendedName>
        <fullName evidence="13">Cellulose synthase-like protein G3</fullName>
    </recommendedName>
</protein>
<evidence type="ECO:0000256" key="8">
    <source>
        <dbReference type="PIRSR" id="PIRSR605150-1"/>
    </source>
</evidence>
<keyword evidence="2" id="KW-0328">Glycosyltransferase</keyword>
<comment type="caution">
    <text evidence="11">The sequence shown here is derived from an EMBL/GenBank/DDBJ whole genome shotgun (WGS) entry which is preliminary data.</text>
</comment>
<evidence type="ECO:0000313" key="11">
    <source>
        <dbReference type="EMBL" id="KAF3448735.1"/>
    </source>
</evidence>
<organism evidence="11 12">
    <name type="scientific">Rhamnella rubrinervis</name>
    <dbReference type="NCBI Taxonomy" id="2594499"/>
    <lineage>
        <taxon>Eukaryota</taxon>
        <taxon>Viridiplantae</taxon>
        <taxon>Streptophyta</taxon>
        <taxon>Embryophyta</taxon>
        <taxon>Tracheophyta</taxon>
        <taxon>Spermatophyta</taxon>
        <taxon>Magnoliopsida</taxon>
        <taxon>eudicotyledons</taxon>
        <taxon>Gunneridae</taxon>
        <taxon>Pentapetalae</taxon>
        <taxon>rosids</taxon>
        <taxon>fabids</taxon>
        <taxon>Rosales</taxon>
        <taxon>Rhamnaceae</taxon>
        <taxon>rhamnoid group</taxon>
        <taxon>Rhamneae</taxon>
        <taxon>Rhamnella</taxon>
    </lineage>
</organism>
<feature type="binding site" evidence="9">
    <location>
        <position position="118"/>
    </location>
    <ligand>
        <name>UDP-alpha-D-glucose</name>
        <dbReference type="ChEBI" id="CHEBI:58885"/>
    </ligand>
</feature>
<gene>
    <name evidence="11" type="ORF">FNV43_RR09448</name>
</gene>
<evidence type="ECO:0000313" key="12">
    <source>
        <dbReference type="Proteomes" id="UP000796880"/>
    </source>
</evidence>
<evidence type="ECO:0000256" key="10">
    <source>
        <dbReference type="SAM" id="Phobius"/>
    </source>
</evidence>
<keyword evidence="5 10" id="KW-1133">Transmembrane helix</keyword>
<feature type="transmembrane region" description="Helical" evidence="10">
    <location>
        <begin position="648"/>
        <end position="671"/>
    </location>
</feature>
<feature type="binding site" evidence="9">
    <location>
        <position position="117"/>
    </location>
    <ligand>
        <name>UDP-alpha-D-glucose</name>
        <dbReference type="ChEBI" id="CHEBI:58885"/>
    </ligand>
</feature>
<keyword evidence="6 10" id="KW-0472">Membrane</keyword>
<feature type="transmembrane region" description="Helical" evidence="10">
    <location>
        <begin position="24"/>
        <end position="42"/>
    </location>
</feature>
<feature type="transmembrane region" description="Helical" evidence="10">
    <location>
        <begin position="678"/>
        <end position="697"/>
    </location>
</feature>
<evidence type="ECO:0000256" key="9">
    <source>
        <dbReference type="PIRSR" id="PIRSR605150-2"/>
    </source>
</evidence>
<feature type="transmembrane region" description="Helical" evidence="10">
    <location>
        <begin position="558"/>
        <end position="581"/>
    </location>
</feature>
<evidence type="ECO:0000256" key="2">
    <source>
        <dbReference type="ARBA" id="ARBA00022676"/>
    </source>
</evidence>